<name>A0A8X8WJC3_SALSN</name>
<organism evidence="4">
    <name type="scientific">Salvia splendens</name>
    <name type="common">Scarlet sage</name>
    <dbReference type="NCBI Taxonomy" id="180675"/>
    <lineage>
        <taxon>Eukaryota</taxon>
        <taxon>Viridiplantae</taxon>
        <taxon>Streptophyta</taxon>
        <taxon>Embryophyta</taxon>
        <taxon>Tracheophyta</taxon>
        <taxon>Spermatophyta</taxon>
        <taxon>Magnoliopsida</taxon>
        <taxon>eudicotyledons</taxon>
        <taxon>Gunneridae</taxon>
        <taxon>Pentapetalae</taxon>
        <taxon>asterids</taxon>
        <taxon>lamiids</taxon>
        <taxon>Lamiales</taxon>
        <taxon>Lamiaceae</taxon>
        <taxon>Nepetoideae</taxon>
        <taxon>Mentheae</taxon>
        <taxon>Salviinae</taxon>
        <taxon>Salvia</taxon>
        <taxon>Salvia subgen. Calosphace</taxon>
        <taxon>core Calosphace</taxon>
    </lineage>
</organism>
<protein>
    <recommendedName>
        <fullName evidence="6">Transcription factor SPT20</fullName>
    </recommendedName>
</protein>
<sequence length="1210" mass="130837">MGISFKVSKTGRRFRPKPVLSNAVVLRANDEYLNDAPIAASKQKANVIALSAARKLGDDMGNKGISKIGENEVSFILKLFPDGYSIGKAVENESGNQTSIDVPKLLHPYDRTSEGLFSAIESGRFPGDILDDIPCKYIDGTLVCEVRDYRKCFAGGVHLASGESSAAINRVSLKMTLENIVKDIPSISENGWTYGDLMEVESRILKATQPQLCLDPSPQLDKLSEDPVQNKLNLEPHSMRRKRLRQISEANNHGKKASPGRVLESSRLGDTVTLMQQPSYENTNSQNNVPSAMLQLRSNSFGSDGSLLPSPMASHQPKYSGGGSPRMMNDQRTGALLNASVGSPGGQGMMISSVDNTSASLHGKRDNQDGKPYLVTNKKARLTHTGAKGNIHHLGSQMDTSHGSELHWNNTLTQQQSIGREMQYTDNGMQKFPQQLFEGVQNQVGGPDGRVTMGEIELANIDSQQSQLQQKMPHQMTRSGFPQSPLNNLGQPLDNNSRKEDPFQKRKLVQSPRVSGGGLPQSPLSTRSGEFSSGSMGHQFGAAVTSRLVSQKDKTAVTSVGVGGNPSFTSSANDSVLRQHHAQAAAKRRSNSLPKTPAINEAGSPANVGNISIPINASCPPVGSQALGDQTTERFSKIETVAMRYQLNCKKGKDDEYLMSKSSTYSTQQLVSHLSSDSNNENLKDKTGQMPLSKSLVGGSMDVCRTRSLNFIQTVQILQGNTFQVVPNSRTTMIMLEKPDDGAVVIHIGEIEGAEYLAAENYLPTLPNPHMADLLAVQYAKLMIREGYYMEDRVQPETVRMNPNSRTQSNTPRISPTSAAPEMQQFLEGVLLQQSSDAAKPSNSGNSTSLQNLQGHRMLPPGNTQAIQMSQGLLPGISVSSRPQQPEQLPRMQQQPQKPQQHPQSQRMLAMNPMQNPNHVAQNANMQLRPQTTNKTTAPEQLPPKQQQPRQPQQHPQVQRMLSTNPMQNPNNVAQNAKTTAPQFQLSQQQQPSQLLQPQQQSTMQRKMMPGLGNVSVGDISSNMVGPGGGGLGYATGIGGARGVSGSGISALMGSVPNIGNMNQNPMNLTSAAKLTNATRSGMLTPKQAAYIKKTMGKQNRVNMLGNPQSSIGGIPGARQMHPGSGVSMLCPGALNRANTGQMKRATRPKFRSLSTSPQLSSHTMGSVASIANSPMELQGVKKKVTLSIIRSADEFLPVRLGCEPGNAYI</sequence>
<feature type="domain" description="Spt20-like SEP" evidence="2">
    <location>
        <begin position="71"/>
        <end position="224"/>
    </location>
</feature>
<dbReference type="AlphaFoldDB" id="A0A8X8WJC3"/>
<feature type="region of interest" description="Disordered" evidence="1">
    <location>
        <begin position="248"/>
        <end position="267"/>
    </location>
</feature>
<feature type="compositionally biased region" description="Polar residues" evidence="1">
    <location>
        <begin position="835"/>
        <end position="854"/>
    </location>
</feature>
<feature type="compositionally biased region" description="Low complexity" evidence="1">
    <location>
        <begin position="982"/>
        <end position="1002"/>
    </location>
</feature>
<dbReference type="InterPro" id="IPR046467">
    <property type="entry name" value="PHL_dom"/>
</dbReference>
<dbReference type="GO" id="GO:0003712">
    <property type="term" value="F:transcription coregulator activity"/>
    <property type="evidence" value="ECO:0007669"/>
    <property type="project" value="InterPro"/>
</dbReference>
<evidence type="ECO:0000313" key="4">
    <source>
        <dbReference type="EMBL" id="KAG6395660.1"/>
    </source>
</evidence>
<dbReference type="Pfam" id="PF12090">
    <property type="entry name" value="Spt20_SEP"/>
    <property type="match status" value="1"/>
</dbReference>
<feature type="region of interest" description="Disordered" evidence="1">
    <location>
        <begin position="463"/>
        <end position="536"/>
    </location>
</feature>
<dbReference type="PANTHER" id="PTHR13526:SF8">
    <property type="entry name" value="TRANSCRIPTION FACTOR SPT20 HOMOLOG"/>
    <property type="match status" value="1"/>
</dbReference>
<feature type="region of interest" description="Disordered" evidence="1">
    <location>
        <begin position="798"/>
        <end position="818"/>
    </location>
</feature>
<dbReference type="EMBL" id="PNBA02000016">
    <property type="protein sequence ID" value="KAG6395660.1"/>
    <property type="molecule type" value="Genomic_DNA"/>
</dbReference>
<feature type="compositionally biased region" description="Polar residues" evidence="1">
    <location>
        <begin position="522"/>
        <end position="536"/>
    </location>
</feature>
<dbReference type="InterPro" id="IPR021950">
    <property type="entry name" value="Spt20"/>
</dbReference>
<dbReference type="Proteomes" id="UP000298416">
    <property type="component" value="Unassembled WGS sequence"/>
</dbReference>
<feature type="compositionally biased region" description="Polar residues" evidence="1">
    <location>
        <begin position="1153"/>
        <end position="1162"/>
    </location>
</feature>
<evidence type="ECO:0000259" key="3">
    <source>
        <dbReference type="Pfam" id="PF20474"/>
    </source>
</evidence>
<feature type="region of interest" description="Disordered" evidence="1">
    <location>
        <begin position="297"/>
        <end position="322"/>
    </location>
</feature>
<dbReference type="GO" id="GO:0000124">
    <property type="term" value="C:SAGA complex"/>
    <property type="evidence" value="ECO:0007669"/>
    <property type="project" value="InterPro"/>
</dbReference>
<proteinExistence type="predicted"/>
<comment type="caution">
    <text evidence="4">The sequence shown here is derived from an EMBL/GenBank/DDBJ whole genome shotgun (WGS) entry which is preliminary data.</text>
</comment>
<feature type="region of interest" description="Disordered" evidence="1">
    <location>
        <begin position="933"/>
        <end position="1004"/>
    </location>
</feature>
<feature type="domain" description="PHL" evidence="3">
    <location>
        <begin position="644"/>
        <end position="797"/>
    </location>
</feature>
<feature type="compositionally biased region" description="Polar residues" evidence="1">
    <location>
        <begin position="960"/>
        <end position="981"/>
    </location>
</feature>
<accession>A0A8X8WJC3</accession>
<evidence type="ECO:0000313" key="5">
    <source>
        <dbReference type="Proteomes" id="UP000298416"/>
    </source>
</evidence>
<dbReference type="PANTHER" id="PTHR13526">
    <property type="entry name" value="TRANSCRIPTION FACTOR SPT20 HOMOLOG"/>
    <property type="match status" value="1"/>
</dbReference>
<reference evidence="4" key="2">
    <citation type="submission" date="2020-08" db="EMBL/GenBank/DDBJ databases">
        <title>Plant Genome Project.</title>
        <authorList>
            <person name="Zhang R.-G."/>
        </authorList>
    </citation>
    <scope>NUCLEOTIDE SEQUENCE</scope>
    <source>
        <strain evidence="4">Huo1</strain>
        <tissue evidence="4">Leaf</tissue>
    </source>
</reference>
<evidence type="ECO:0000256" key="1">
    <source>
        <dbReference type="SAM" id="MobiDB-lite"/>
    </source>
</evidence>
<gene>
    <name evidence="4" type="ORF">SASPL_141783</name>
</gene>
<evidence type="ECO:0000259" key="2">
    <source>
        <dbReference type="Pfam" id="PF12090"/>
    </source>
</evidence>
<keyword evidence="5" id="KW-1185">Reference proteome</keyword>
<feature type="compositionally biased region" description="Low complexity" evidence="1">
    <location>
        <begin position="939"/>
        <end position="959"/>
    </location>
</feature>
<dbReference type="GO" id="GO:0006357">
    <property type="term" value="P:regulation of transcription by RNA polymerase II"/>
    <property type="evidence" value="ECO:0007669"/>
    <property type="project" value="TreeGrafter"/>
</dbReference>
<feature type="region of interest" description="Disordered" evidence="1">
    <location>
        <begin position="1141"/>
        <end position="1162"/>
    </location>
</feature>
<feature type="region of interest" description="Disordered" evidence="1">
    <location>
        <begin position="835"/>
        <end position="864"/>
    </location>
</feature>
<feature type="compositionally biased region" description="Low complexity" evidence="1">
    <location>
        <begin position="883"/>
        <end position="906"/>
    </location>
</feature>
<feature type="compositionally biased region" description="Polar residues" evidence="1">
    <location>
        <begin position="801"/>
        <end position="818"/>
    </location>
</feature>
<feature type="region of interest" description="Disordered" evidence="1">
    <location>
        <begin position="876"/>
        <end position="906"/>
    </location>
</feature>
<evidence type="ECO:0008006" key="6">
    <source>
        <dbReference type="Google" id="ProtNLM"/>
    </source>
</evidence>
<feature type="compositionally biased region" description="Polar residues" evidence="1">
    <location>
        <begin position="463"/>
        <end position="495"/>
    </location>
</feature>
<dbReference type="Pfam" id="PF20474">
    <property type="entry name" value="PHL"/>
    <property type="match status" value="1"/>
</dbReference>
<reference evidence="4" key="1">
    <citation type="submission" date="2018-01" db="EMBL/GenBank/DDBJ databases">
        <authorList>
            <person name="Mao J.F."/>
        </authorList>
    </citation>
    <scope>NUCLEOTIDE SEQUENCE</scope>
    <source>
        <strain evidence="4">Huo1</strain>
        <tissue evidence="4">Leaf</tissue>
    </source>
</reference>
<dbReference type="InterPro" id="IPR046468">
    <property type="entry name" value="Spt20-like_SEP"/>
</dbReference>